<gene>
    <name evidence="1" type="ORF">FG382_18375</name>
</gene>
<proteinExistence type="predicted"/>
<dbReference type="Proteomes" id="UP000317316">
    <property type="component" value="Unassembled WGS sequence"/>
</dbReference>
<evidence type="ECO:0000313" key="1">
    <source>
        <dbReference type="EMBL" id="TQR09712.1"/>
    </source>
</evidence>
<sequence length="146" mass="17051">MENNKISLMDAYMIETLRSSGISNEEMVVLLEKKDISDLKRINKKFDFNNLLNLYEQDKDTFKSVLQDGYTVKFLTMNGLKNLLQMKFDKVAEKDYEISETGIHRLEIETQKFPALQQLLSINWLIEEQTDTNIDPSIKIVNIQIV</sequence>
<dbReference type="OrthoDB" id="2648027at2"/>
<comment type="caution">
    <text evidence="1">The sequence shown here is derived from an EMBL/GenBank/DDBJ whole genome shotgun (WGS) entry which is preliminary data.</text>
</comment>
<accession>A0A544SWX6</accession>
<keyword evidence="2" id="KW-1185">Reference proteome</keyword>
<dbReference type="AlphaFoldDB" id="A0A544SWX6"/>
<dbReference type="RefSeq" id="WP_142540353.1">
    <property type="nucleotide sequence ID" value="NZ_BMIE01000001.1"/>
</dbReference>
<evidence type="ECO:0000313" key="2">
    <source>
        <dbReference type="Proteomes" id="UP000317316"/>
    </source>
</evidence>
<dbReference type="EMBL" id="VDGH01000012">
    <property type="protein sequence ID" value="TQR09712.1"/>
    <property type="molecule type" value="Genomic_DNA"/>
</dbReference>
<protein>
    <submittedName>
        <fullName evidence="1">Uncharacterized protein</fullName>
    </submittedName>
</protein>
<name>A0A544SWX6_9BACI</name>
<organism evidence="1 2">
    <name type="scientific">Psychrobacillus lasiicapitis</name>
    <dbReference type="NCBI Taxonomy" id="1636719"/>
    <lineage>
        <taxon>Bacteria</taxon>
        <taxon>Bacillati</taxon>
        <taxon>Bacillota</taxon>
        <taxon>Bacilli</taxon>
        <taxon>Bacillales</taxon>
        <taxon>Bacillaceae</taxon>
        <taxon>Psychrobacillus</taxon>
    </lineage>
</organism>
<reference evidence="1 2" key="1">
    <citation type="submission" date="2019-05" db="EMBL/GenBank/DDBJ databases">
        <title>Psychrobacillus vulpis sp. nov., a new species isolated from feces of a red fox that inhabits in The Tablas de Daimiel Natural Park, Albacete, Spain.</title>
        <authorList>
            <person name="Rodriguez M."/>
            <person name="Reina J.C."/>
            <person name="Bejar V."/>
            <person name="Llamas I."/>
        </authorList>
    </citation>
    <scope>NUCLEOTIDE SEQUENCE [LARGE SCALE GENOMIC DNA]</scope>
    <source>
        <strain evidence="1 2">NEAU-3TGS17</strain>
    </source>
</reference>